<organism evidence="4 5">
    <name type="scientific">Leucobacter massiliensis</name>
    <dbReference type="NCBI Taxonomy" id="1686285"/>
    <lineage>
        <taxon>Bacteria</taxon>
        <taxon>Bacillati</taxon>
        <taxon>Actinomycetota</taxon>
        <taxon>Actinomycetes</taxon>
        <taxon>Micrococcales</taxon>
        <taxon>Microbacteriaceae</taxon>
        <taxon>Leucobacter</taxon>
    </lineage>
</organism>
<dbReference type="GO" id="GO:0000150">
    <property type="term" value="F:DNA strand exchange activity"/>
    <property type="evidence" value="ECO:0007669"/>
    <property type="project" value="InterPro"/>
</dbReference>
<evidence type="ECO:0000256" key="1">
    <source>
        <dbReference type="SAM" id="Coils"/>
    </source>
</evidence>
<evidence type="ECO:0000313" key="4">
    <source>
        <dbReference type="EMBL" id="PRI11922.1"/>
    </source>
</evidence>
<dbReference type="InterPro" id="IPR011109">
    <property type="entry name" value="DNA_bind_recombinase_dom"/>
</dbReference>
<feature type="domain" description="Resolvase/invertase-type recombinase catalytic" evidence="2">
    <location>
        <begin position="14"/>
        <end position="160"/>
    </location>
</feature>
<dbReference type="Proteomes" id="UP000238650">
    <property type="component" value="Unassembled WGS sequence"/>
</dbReference>
<dbReference type="InterPro" id="IPR006119">
    <property type="entry name" value="Resolv_N"/>
</dbReference>
<gene>
    <name evidence="4" type="ORF">B4915_02260</name>
</gene>
<keyword evidence="1" id="KW-0175">Coiled coil</keyword>
<dbReference type="PROSITE" id="PS51736">
    <property type="entry name" value="RECOMBINASES_3"/>
    <property type="match status" value="1"/>
</dbReference>
<dbReference type="Pfam" id="PF00239">
    <property type="entry name" value="Resolvase"/>
    <property type="match status" value="1"/>
</dbReference>
<dbReference type="Gene3D" id="3.90.1750.20">
    <property type="entry name" value="Putative Large Serine Recombinase, Chain B, Domain 2"/>
    <property type="match status" value="1"/>
</dbReference>
<dbReference type="InterPro" id="IPR036162">
    <property type="entry name" value="Resolvase-like_N_sf"/>
</dbReference>
<evidence type="ECO:0000259" key="3">
    <source>
        <dbReference type="PROSITE" id="PS51737"/>
    </source>
</evidence>
<accession>A0A2S9QQS3</accession>
<dbReference type="GO" id="GO:0003677">
    <property type="term" value="F:DNA binding"/>
    <property type="evidence" value="ECO:0007669"/>
    <property type="project" value="InterPro"/>
</dbReference>
<keyword evidence="5" id="KW-1185">Reference proteome</keyword>
<proteinExistence type="predicted"/>
<name>A0A2S9QQS3_9MICO</name>
<evidence type="ECO:0000259" key="2">
    <source>
        <dbReference type="PROSITE" id="PS51736"/>
    </source>
</evidence>
<comment type="caution">
    <text evidence="4">The sequence shown here is derived from an EMBL/GenBank/DDBJ whole genome shotgun (WGS) entry which is preliminary data.</text>
</comment>
<dbReference type="SMART" id="SM00857">
    <property type="entry name" value="Resolvase"/>
    <property type="match status" value="1"/>
</dbReference>
<dbReference type="SUPFAM" id="SSF53041">
    <property type="entry name" value="Resolvase-like"/>
    <property type="match status" value="1"/>
</dbReference>
<dbReference type="PANTHER" id="PTHR30461:SF23">
    <property type="entry name" value="DNA RECOMBINASE-RELATED"/>
    <property type="match status" value="1"/>
</dbReference>
<dbReference type="Gene3D" id="3.40.50.1390">
    <property type="entry name" value="Resolvase, N-terminal catalytic domain"/>
    <property type="match status" value="1"/>
</dbReference>
<dbReference type="PANTHER" id="PTHR30461">
    <property type="entry name" value="DNA-INVERTASE FROM LAMBDOID PROPHAGE"/>
    <property type="match status" value="1"/>
</dbReference>
<dbReference type="AlphaFoldDB" id="A0A2S9QQS3"/>
<protein>
    <recommendedName>
        <fullName evidence="6">Recombinase domain-containing protein</fullName>
    </recommendedName>
</protein>
<dbReference type="InterPro" id="IPR038109">
    <property type="entry name" value="DNA_bind_recomb_sf"/>
</dbReference>
<dbReference type="PROSITE" id="PS51737">
    <property type="entry name" value="RECOMBINASE_DNA_BIND"/>
    <property type="match status" value="1"/>
</dbReference>
<feature type="coiled-coil region" evidence="1">
    <location>
        <begin position="358"/>
        <end position="406"/>
    </location>
</feature>
<dbReference type="CDD" id="cd00338">
    <property type="entry name" value="Ser_Recombinase"/>
    <property type="match status" value="1"/>
</dbReference>
<reference evidence="4 5" key="1">
    <citation type="journal article" date="2017" name="New Microbes New Infect">
        <title>Genome sequence of 'Leucobacter massiliensis' sp. nov. isolated from human pharynx after travel to the 2014 Hajj.</title>
        <authorList>
            <person name="Leangapichart T."/>
            <person name="Gautret P."/>
            <person name="Nguyen T.T."/>
            <person name="Armstrong N."/>
            <person name="Rolain J.M."/>
        </authorList>
    </citation>
    <scope>NUCLEOTIDE SEQUENCE [LARGE SCALE GENOMIC DNA]</scope>
    <source>
        <strain evidence="4 5">122RC15</strain>
    </source>
</reference>
<dbReference type="EMBL" id="MWZD01000013">
    <property type="protein sequence ID" value="PRI11922.1"/>
    <property type="molecule type" value="Genomic_DNA"/>
</dbReference>
<evidence type="ECO:0000313" key="5">
    <source>
        <dbReference type="Proteomes" id="UP000238650"/>
    </source>
</evidence>
<feature type="domain" description="Recombinase" evidence="3">
    <location>
        <begin position="168"/>
        <end position="272"/>
    </location>
</feature>
<dbReference type="InterPro" id="IPR050639">
    <property type="entry name" value="SSR_resolvase"/>
</dbReference>
<evidence type="ECO:0008006" key="6">
    <source>
        <dbReference type="Google" id="ProtNLM"/>
    </source>
</evidence>
<dbReference type="Pfam" id="PF07508">
    <property type="entry name" value="Recombinase"/>
    <property type="match status" value="1"/>
</dbReference>
<sequence>MVARLRPVPDTPPRAVLYLRQSVARDDSISIELQEIAGRDYCAQHGYDVVAVEIDEGISGRTWTKRPAVQRVIDMIESREADVIVLWKWSRLSRSRKDWAVAADRVDVAGGRIESATEPIDTATASGRFARGVMTEYAAFQSEQIGEQWAEVRARRFSLGLPPAGKVPWGWVSRKTHIESIPEQVPIVRTMYRLYGEGRGAAYIAYWLNAQGIPAPRGGDWRPVTVTSCLDSPIHAGLVSYLGETRKGAHEGIISEAEYAKYRRMRDDRSTPKKPRRSTYLLSTLVVCHCGLKRAGSTLTERRQSGRTVSYYSYKCPAATEHTKSVAAWRVEIPVVEWLRSFKVSPAPAPPVSAQADADAIAREILDAERTMDRLTLQLAQDIIPKASYERTRDSLLTEINRLQAAQREAALQTMLPPSAYLDAHADALDSWDDLQVADKQAVLRGVVRSITIRDDGLIEVLPQWGGEPIVLEQAQGVNAG</sequence>